<sequence>MLSRRCKKLGCSILLSPGLSFIFSGIGGGGGGGGVQDIIDLKKGYLRHAACDGTRF</sequence>
<gene>
    <name evidence="1" type="ORF">GQ55_1G336400</name>
</gene>
<proteinExistence type="predicted"/>
<dbReference type="EMBL" id="CM009749">
    <property type="protein sequence ID" value="PUZ77006.1"/>
    <property type="molecule type" value="Genomic_DNA"/>
</dbReference>
<evidence type="ECO:0000313" key="1">
    <source>
        <dbReference type="EMBL" id="PUZ77006.1"/>
    </source>
</evidence>
<keyword evidence="2" id="KW-1185">Reference proteome</keyword>
<reference evidence="1 2" key="1">
    <citation type="submission" date="2018-04" db="EMBL/GenBank/DDBJ databases">
        <title>WGS assembly of Panicum hallii var. hallii HAL2.</title>
        <authorList>
            <person name="Lovell J."/>
            <person name="Jenkins J."/>
            <person name="Lowry D."/>
            <person name="Mamidi S."/>
            <person name="Sreedasyam A."/>
            <person name="Weng X."/>
            <person name="Barry K."/>
            <person name="Bonette J."/>
            <person name="Campitelli B."/>
            <person name="Daum C."/>
            <person name="Gordon S."/>
            <person name="Gould B."/>
            <person name="Lipzen A."/>
            <person name="MacQueen A."/>
            <person name="Palacio-Mejia J."/>
            <person name="Plott C."/>
            <person name="Shakirov E."/>
            <person name="Shu S."/>
            <person name="Yoshinaga Y."/>
            <person name="Zane M."/>
            <person name="Rokhsar D."/>
            <person name="Grimwood J."/>
            <person name="Schmutz J."/>
            <person name="Juenger T."/>
        </authorList>
    </citation>
    <scope>NUCLEOTIDE SEQUENCE [LARGE SCALE GENOMIC DNA]</scope>
    <source>
        <strain evidence="2">cv. HAL2</strain>
    </source>
</reference>
<dbReference type="Proteomes" id="UP000244336">
    <property type="component" value="Chromosome 1"/>
</dbReference>
<organism evidence="1 2">
    <name type="scientific">Panicum hallii var. hallii</name>
    <dbReference type="NCBI Taxonomy" id="1504633"/>
    <lineage>
        <taxon>Eukaryota</taxon>
        <taxon>Viridiplantae</taxon>
        <taxon>Streptophyta</taxon>
        <taxon>Embryophyta</taxon>
        <taxon>Tracheophyta</taxon>
        <taxon>Spermatophyta</taxon>
        <taxon>Magnoliopsida</taxon>
        <taxon>Liliopsida</taxon>
        <taxon>Poales</taxon>
        <taxon>Poaceae</taxon>
        <taxon>PACMAD clade</taxon>
        <taxon>Panicoideae</taxon>
        <taxon>Panicodae</taxon>
        <taxon>Paniceae</taxon>
        <taxon>Panicinae</taxon>
        <taxon>Panicum</taxon>
        <taxon>Panicum sect. Panicum</taxon>
    </lineage>
</organism>
<name>A0A2T7FAA3_9POAL</name>
<dbReference type="Gramene" id="PUZ77006">
    <property type="protein sequence ID" value="PUZ77006"/>
    <property type="gene ID" value="GQ55_1G336400"/>
</dbReference>
<evidence type="ECO:0000313" key="2">
    <source>
        <dbReference type="Proteomes" id="UP000244336"/>
    </source>
</evidence>
<accession>A0A2T7FAA3</accession>
<dbReference type="AlphaFoldDB" id="A0A2T7FAA3"/>
<protein>
    <submittedName>
        <fullName evidence="1">Uncharacterized protein</fullName>
    </submittedName>
</protein>